<sequence length="74" mass="8573">MFSEDVDRRIGLAREIRQLTKMSTKHRRQLSGAIEPLVLMLRCGEPEATEAAILALINLAIKDERWARHLYLEK</sequence>
<gene>
    <name evidence="1" type="ORF">J5N97_019909</name>
</gene>
<dbReference type="Gene3D" id="1.25.10.10">
    <property type="entry name" value="Leucine-rich Repeat Variant"/>
    <property type="match status" value="1"/>
</dbReference>
<accession>A0A9D5CGY7</accession>
<organism evidence="1 2">
    <name type="scientific">Dioscorea zingiberensis</name>
    <dbReference type="NCBI Taxonomy" id="325984"/>
    <lineage>
        <taxon>Eukaryota</taxon>
        <taxon>Viridiplantae</taxon>
        <taxon>Streptophyta</taxon>
        <taxon>Embryophyta</taxon>
        <taxon>Tracheophyta</taxon>
        <taxon>Spermatophyta</taxon>
        <taxon>Magnoliopsida</taxon>
        <taxon>Liliopsida</taxon>
        <taxon>Dioscoreales</taxon>
        <taxon>Dioscoreaceae</taxon>
        <taxon>Dioscorea</taxon>
    </lineage>
</organism>
<dbReference type="SUPFAM" id="SSF48371">
    <property type="entry name" value="ARM repeat"/>
    <property type="match status" value="1"/>
</dbReference>
<comment type="caution">
    <text evidence="1">The sequence shown here is derived from an EMBL/GenBank/DDBJ whole genome shotgun (WGS) entry which is preliminary data.</text>
</comment>
<reference evidence="1" key="2">
    <citation type="journal article" date="2022" name="Hortic Res">
        <title>The genome of Dioscorea zingiberensis sheds light on the biosynthesis, origin and evolution of the medicinally important diosgenin saponins.</title>
        <authorList>
            <person name="Li Y."/>
            <person name="Tan C."/>
            <person name="Li Z."/>
            <person name="Guo J."/>
            <person name="Li S."/>
            <person name="Chen X."/>
            <person name="Wang C."/>
            <person name="Dai X."/>
            <person name="Yang H."/>
            <person name="Song W."/>
            <person name="Hou L."/>
            <person name="Xu J."/>
            <person name="Tong Z."/>
            <person name="Xu A."/>
            <person name="Yuan X."/>
            <person name="Wang W."/>
            <person name="Yang Q."/>
            <person name="Chen L."/>
            <person name="Sun Z."/>
            <person name="Wang K."/>
            <person name="Pan B."/>
            <person name="Chen J."/>
            <person name="Bao Y."/>
            <person name="Liu F."/>
            <person name="Qi X."/>
            <person name="Gang D.R."/>
            <person name="Wen J."/>
            <person name="Li J."/>
        </authorList>
    </citation>
    <scope>NUCLEOTIDE SEQUENCE</scope>
    <source>
        <strain evidence="1">Dzin_1.0</strain>
    </source>
</reference>
<dbReference type="OrthoDB" id="1741452at2759"/>
<reference evidence="1" key="1">
    <citation type="submission" date="2021-03" db="EMBL/GenBank/DDBJ databases">
        <authorList>
            <person name="Li Z."/>
            <person name="Yang C."/>
        </authorList>
    </citation>
    <scope>NUCLEOTIDE SEQUENCE</scope>
    <source>
        <strain evidence="1">Dzin_1.0</strain>
        <tissue evidence="1">Leaf</tissue>
    </source>
</reference>
<protein>
    <submittedName>
        <fullName evidence="1">Uncharacterized protein</fullName>
    </submittedName>
</protein>
<keyword evidence="2" id="KW-1185">Reference proteome</keyword>
<evidence type="ECO:0000313" key="2">
    <source>
        <dbReference type="Proteomes" id="UP001085076"/>
    </source>
</evidence>
<dbReference type="InterPro" id="IPR016024">
    <property type="entry name" value="ARM-type_fold"/>
</dbReference>
<name>A0A9D5CGY7_9LILI</name>
<evidence type="ECO:0000313" key="1">
    <source>
        <dbReference type="EMBL" id="KAJ0971950.1"/>
    </source>
</evidence>
<dbReference type="Proteomes" id="UP001085076">
    <property type="component" value="Miscellaneous, Linkage group lg05"/>
</dbReference>
<dbReference type="EMBL" id="JAGGNH010000005">
    <property type="protein sequence ID" value="KAJ0971950.1"/>
    <property type="molecule type" value="Genomic_DNA"/>
</dbReference>
<proteinExistence type="predicted"/>
<dbReference type="InterPro" id="IPR011989">
    <property type="entry name" value="ARM-like"/>
</dbReference>
<dbReference type="AlphaFoldDB" id="A0A9D5CGY7"/>